<dbReference type="Pfam" id="PF05014">
    <property type="entry name" value="Nuc_deoxyrib_tr"/>
    <property type="match status" value="1"/>
</dbReference>
<dbReference type="InterPro" id="IPR007710">
    <property type="entry name" value="Nucleoside_deoxyribTrfase"/>
</dbReference>
<dbReference type="RefSeq" id="WP_379729644.1">
    <property type="nucleotide sequence ID" value="NZ_JBHRYJ010000006.1"/>
</dbReference>
<dbReference type="PANTHER" id="PTHR15364">
    <property type="entry name" value="2'-DEOXYNUCLEOSIDE 5'-PHOSPHATE N-HYDROLASE 1"/>
    <property type="match status" value="1"/>
</dbReference>
<dbReference type="EMBL" id="JBHRYJ010000006">
    <property type="protein sequence ID" value="MFC3678011.1"/>
    <property type="molecule type" value="Genomic_DNA"/>
</dbReference>
<accession>A0ABV7VKF4</accession>
<reference evidence="2" key="1">
    <citation type="journal article" date="2019" name="Int. J. Syst. Evol. Microbiol.">
        <title>The Global Catalogue of Microorganisms (GCM) 10K type strain sequencing project: providing services to taxonomists for standard genome sequencing and annotation.</title>
        <authorList>
            <consortium name="The Broad Institute Genomics Platform"/>
            <consortium name="The Broad Institute Genome Sequencing Center for Infectious Disease"/>
            <person name="Wu L."/>
            <person name="Ma J."/>
        </authorList>
    </citation>
    <scope>NUCLEOTIDE SEQUENCE [LARGE SCALE GENOMIC DNA]</scope>
    <source>
        <strain evidence="2">KCTC 42182</strain>
    </source>
</reference>
<keyword evidence="2" id="KW-1185">Reference proteome</keyword>
<comment type="caution">
    <text evidence="1">The sequence shown here is derived from an EMBL/GenBank/DDBJ whole genome shotgun (WGS) entry which is preliminary data.</text>
</comment>
<sequence>MPDAISAYLAGPDVFAPDAGARFAAMRQLCADNGIAPICPTDGDLPPGLAGATLARHIKFANIQQIRSASCVIANISPLRGPNMDPGTAYEIGFAEALGKPVFLWSETTTTLAARTQAASEGRDAQGWMIENFGLAENLMIGINDFGPVATSFAAALAGAKRHFTQPAD</sequence>
<dbReference type="SUPFAM" id="SSF52309">
    <property type="entry name" value="N-(deoxy)ribosyltransferase-like"/>
    <property type="match status" value="1"/>
</dbReference>
<evidence type="ECO:0000313" key="1">
    <source>
        <dbReference type="EMBL" id="MFC3678011.1"/>
    </source>
</evidence>
<organism evidence="1 2">
    <name type="scientific">Ferrovibrio xuzhouensis</name>
    <dbReference type="NCBI Taxonomy" id="1576914"/>
    <lineage>
        <taxon>Bacteria</taxon>
        <taxon>Pseudomonadati</taxon>
        <taxon>Pseudomonadota</taxon>
        <taxon>Alphaproteobacteria</taxon>
        <taxon>Rhodospirillales</taxon>
        <taxon>Rhodospirillaceae</taxon>
        <taxon>Ferrovibrio</taxon>
    </lineage>
</organism>
<protein>
    <submittedName>
        <fullName evidence="1">Nucleoside 2-deoxyribosyltransferase</fullName>
    </submittedName>
</protein>
<gene>
    <name evidence="1" type="ORF">ACFOOQ_20830</name>
</gene>
<evidence type="ECO:0000313" key="2">
    <source>
        <dbReference type="Proteomes" id="UP001595711"/>
    </source>
</evidence>
<name>A0ABV7VKF4_9PROT</name>
<proteinExistence type="predicted"/>
<dbReference type="InterPro" id="IPR051239">
    <property type="entry name" value="2'-dNMP_N-hydrolase"/>
</dbReference>
<dbReference type="PANTHER" id="PTHR15364:SF0">
    <property type="entry name" value="2'-DEOXYNUCLEOSIDE 5'-PHOSPHATE N-HYDROLASE 1"/>
    <property type="match status" value="1"/>
</dbReference>
<dbReference type="Gene3D" id="3.40.50.450">
    <property type="match status" value="1"/>
</dbReference>
<dbReference type="Proteomes" id="UP001595711">
    <property type="component" value="Unassembled WGS sequence"/>
</dbReference>